<name>A0A8A4ZKS3_9MICO</name>
<dbReference type="GO" id="GO:0015689">
    <property type="term" value="P:molybdate ion transport"/>
    <property type="evidence" value="ECO:0007669"/>
    <property type="project" value="InterPro"/>
</dbReference>
<dbReference type="SMART" id="SM00382">
    <property type="entry name" value="AAA"/>
    <property type="match status" value="1"/>
</dbReference>
<dbReference type="PROSITE" id="PS50893">
    <property type="entry name" value="ABC_TRANSPORTER_2"/>
    <property type="match status" value="1"/>
</dbReference>
<dbReference type="Proteomes" id="UP000663937">
    <property type="component" value="Chromosome"/>
</dbReference>
<dbReference type="InterPro" id="IPR008995">
    <property type="entry name" value="Mo/tungstate-bd_C_term_dom"/>
</dbReference>
<evidence type="ECO:0000313" key="9">
    <source>
        <dbReference type="Proteomes" id="UP000663937"/>
    </source>
</evidence>
<dbReference type="InterPro" id="IPR050093">
    <property type="entry name" value="ABC_SmlMolc_Importer"/>
</dbReference>
<protein>
    <submittedName>
        <fullName evidence="8">ABC transporter ATP-binding protein</fullName>
    </submittedName>
</protein>
<dbReference type="InterPro" id="IPR003439">
    <property type="entry name" value="ABC_transporter-like_ATP-bd"/>
</dbReference>
<dbReference type="PANTHER" id="PTHR42781">
    <property type="entry name" value="SPERMIDINE/PUTRESCINE IMPORT ATP-BINDING PROTEIN POTA"/>
    <property type="match status" value="1"/>
</dbReference>
<dbReference type="GO" id="GO:0016887">
    <property type="term" value="F:ATP hydrolysis activity"/>
    <property type="evidence" value="ECO:0007669"/>
    <property type="project" value="InterPro"/>
</dbReference>
<accession>A0A8A4ZKS3</accession>
<keyword evidence="1" id="KW-0813">Transport</keyword>
<evidence type="ECO:0000313" key="8">
    <source>
        <dbReference type="EMBL" id="QTE30178.1"/>
    </source>
</evidence>
<feature type="domain" description="Mop" evidence="7">
    <location>
        <begin position="315"/>
        <end position="379"/>
    </location>
</feature>
<gene>
    <name evidence="8" type="ORF">J4E96_03950</name>
</gene>
<feature type="domain" description="ABC transporter" evidence="6">
    <location>
        <begin position="1"/>
        <end position="238"/>
    </location>
</feature>
<dbReference type="InterPro" id="IPR003593">
    <property type="entry name" value="AAA+_ATPase"/>
</dbReference>
<dbReference type="Gene3D" id="2.40.50.100">
    <property type="match status" value="1"/>
</dbReference>
<sequence>MTGGLRARVVVDRGDFRLDADLTVAPGQVLAVLGPNGAGKSTLLRALAGLGALTDGRIAVGTHVWDDAAAGVFVSAPDRAVGLVFQDYRLFPHLSVLDNVAFSARARGASRRQARGDGAAWLGRLGIDELAARRPGALSGGQAQRVALARALAADPRLLLLDEPLAALDARTRLDVRGELRRHLSEFAGPTVLVTHDPLEAMVLADRLLVLEGGRVVQEGAPADVARRPATDYVARLVGLNLYPGTLADAATRRIDLAAGGALFAAGAEADAGLGADAGAGAGADGVRGPAEVGAAMLAVLAPSAISIHARRPTDGSPRNLWPGVVAGLELLTDRVRVAVDASPPALVDVTPAAVADLRLAPGQPVWLAAKATEVVAYPDPGRRRDVVSG</sequence>
<dbReference type="GO" id="GO:0005524">
    <property type="term" value="F:ATP binding"/>
    <property type="evidence" value="ECO:0007669"/>
    <property type="project" value="UniProtKB-KW"/>
</dbReference>
<dbReference type="EMBL" id="CP071868">
    <property type="protein sequence ID" value="QTE30178.1"/>
    <property type="molecule type" value="Genomic_DNA"/>
</dbReference>
<dbReference type="InterPro" id="IPR005116">
    <property type="entry name" value="Transp-assoc_OB_typ1"/>
</dbReference>
<dbReference type="PROSITE" id="PS00211">
    <property type="entry name" value="ABC_TRANSPORTER_1"/>
    <property type="match status" value="1"/>
</dbReference>
<keyword evidence="9" id="KW-1185">Reference proteome</keyword>
<keyword evidence="3" id="KW-0547">Nucleotide-binding</keyword>
<proteinExistence type="predicted"/>
<evidence type="ECO:0000256" key="2">
    <source>
        <dbReference type="ARBA" id="ARBA00022505"/>
    </source>
</evidence>
<evidence type="ECO:0000259" key="6">
    <source>
        <dbReference type="PROSITE" id="PS50893"/>
    </source>
</evidence>
<dbReference type="AlphaFoldDB" id="A0A8A4ZKS3"/>
<dbReference type="Pfam" id="PF03459">
    <property type="entry name" value="TOBE"/>
    <property type="match status" value="1"/>
</dbReference>
<evidence type="ECO:0000256" key="5">
    <source>
        <dbReference type="PROSITE-ProRule" id="PRU01213"/>
    </source>
</evidence>
<dbReference type="InterPro" id="IPR004606">
    <property type="entry name" value="Mop_domain"/>
</dbReference>
<keyword evidence="2 5" id="KW-0500">Molybdenum</keyword>
<dbReference type="RefSeq" id="WP_227424496.1">
    <property type="nucleotide sequence ID" value="NZ_CP071868.1"/>
</dbReference>
<dbReference type="SUPFAM" id="SSF52540">
    <property type="entry name" value="P-loop containing nucleoside triphosphate hydrolases"/>
    <property type="match status" value="1"/>
</dbReference>
<evidence type="ECO:0000256" key="3">
    <source>
        <dbReference type="ARBA" id="ARBA00022741"/>
    </source>
</evidence>
<dbReference type="KEGG" id="psic:J4E96_03950"/>
<dbReference type="InterPro" id="IPR027417">
    <property type="entry name" value="P-loop_NTPase"/>
</dbReference>
<reference evidence="8" key="1">
    <citation type="submission" date="2021-03" db="EMBL/GenBank/DDBJ databases">
        <title>Pengzhenrongella sicca gen. nov., sp. nov., a new member of suborder Micrococcineae isolated from High-Arctic tundra soil.</title>
        <authorList>
            <person name="Peng F."/>
        </authorList>
    </citation>
    <scope>NUCLEOTIDE SEQUENCE</scope>
    <source>
        <strain evidence="8">LRZ-2</strain>
    </source>
</reference>
<dbReference type="PROSITE" id="PS51866">
    <property type="entry name" value="MOP"/>
    <property type="match status" value="1"/>
</dbReference>
<dbReference type="SUPFAM" id="SSF50331">
    <property type="entry name" value="MOP-like"/>
    <property type="match status" value="1"/>
</dbReference>
<dbReference type="Pfam" id="PF00005">
    <property type="entry name" value="ABC_tran"/>
    <property type="match status" value="1"/>
</dbReference>
<evidence type="ECO:0000256" key="4">
    <source>
        <dbReference type="ARBA" id="ARBA00022840"/>
    </source>
</evidence>
<dbReference type="InterPro" id="IPR017871">
    <property type="entry name" value="ABC_transporter-like_CS"/>
</dbReference>
<organism evidence="8 9">
    <name type="scientific">Pengzhenrongella sicca</name>
    <dbReference type="NCBI Taxonomy" id="2819238"/>
    <lineage>
        <taxon>Bacteria</taxon>
        <taxon>Bacillati</taxon>
        <taxon>Actinomycetota</taxon>
        <taxon>Actinomycetes</taxon>
        <taxon>Micrococcales</taxon>
        <taxon>Pengzhenrongella</taxon>
    </lineage>
</organism>
<evidence type="ECO:0000256" key="1">
    <source>
        <dbReference type="ARBA" id="ARBA00022448"/>
    </source>
</evidence>
<keyword evidence="4 8" id="KW-0067">ATP-binding</keyword>
<dbReference type="Gene3D" id="3.40.50.300">
    <property type="entry name" value="P-loop containing nucleotide triphosphate hydrolases"/>
    <property type="match status" value="1"/>
</dbReference>
<dbReference type="PANTHER" id="PTHR42781:SF4">
    <property type="entry name" value="SPERMIDINE_PUTRESCINE IMPORT ATP-BINDING PROTEIN POTA"/>
    <property type="match status" value="1"/>
</dbReference>
<evidence type="ECO:0000259" key="7">
    <source>
        <dbReference type="PROSITE" id="PS51866"/>
    </source>
</evidence>